<feature type="binding site" evidence="18">
    <location>
        <position position="123"/>
    </location>
    <ligand>
        <name>[2Fe-2S] cluster</name>
        <dbReference type="ChEBI" id="CHEBI:190135"/>
        <label>2</label>
    </ligand>
</feature>
<evidence type="ECO:0000256" key="13">
    <source>
        <dbReference type="ARBA" id="ARBA00023027"/>
    </source>
</evidence>
<feature type="binding site" evidence="18">
    <location>
        <position position="50"/>
    </location>
    <ligand>
        <name>[2Fe-2S] cluster</name>
        <dbReference type="ChEBI" id="CHEBI:190135"/>
        <label>1</label>
    </ligand>
</feature>
<dbReference type="InterPro" id="IPR008274">
    <property type="entry name" value="AldOxase/xan_DH_MoCoBD1"/>
</dbReference>
<dbReference type="GO" id="GO:0005777">
    <property type="term" value="C:peroxisome"/>
    <property type="evidence" value="ECO:0007669"/>
    <property type="project" value="UniProtKB-SubCell"/>
</dbReference>
<dbReference type="PROSITE" id="PS00197">
    <property type="entry name" value="2FE2S_FER_1"/>
    <property type="match status" value="1"/>
</dbReference>
<dbReference type="SUPFAM" id="SSF54665">
    <property type="entry name" value="CO dehydrogenase molybdoprotein N-domain-like"/>
    <property type="match status" value="1"/>
</dbReference>
<comment type="subcellular location">
    <subcellularLocation>
        <location evidence="2">Peroxisome</location>
    </subcellularLocation>
</comment>
<dbReference type="InterPro" id="IPR000674">
    <property type="entry name" value="Ald_Oxase/Xan_DH_a/b"/>
</dbReference>
<dbReference type="InterPro" id="IPR002888">
    <property type="entry name" value="2Fe-2S-bd"/>
</dbReference>
<dbReference type="PANTHER" id="PTHR11908">
    <property type="entry name" value="XANTHINE DEHYDROGENASE"/>
    <property type="match status" value="1"/>
</dbReference>
<keyword evidence="8 18" id="KW-0479">Metal-binding</keyword>
<protein>
    <recommendedName>
        <fullName evidence="23">Aldehyde oxidase</fullName>
    </recommendedName>
</protein>
<keyword evidence="22" id="KW-1185">Reference proteome</keyword>
<dbReference type="PANTHER" id="PTHR11908:SF132">
    <property type="entry name" value="ALDEHYDE OXIDASE 1-RELATED"/>
    <property type="match status" value="1"/>
</dbReference>
<dbReference type="FunFam" id="3.30.390.50:FF:000003">
    <property type="entry name" value="Aldehyde oxidase1"/>
    <property type="match status" value="1"/>
</dbReference>
<dbReference type="FunFam" id="3.90.1170.50:FF:000003">
    <property type="entry name" value="Aldehyde oxidase"/>
    <property type="match status" value="1"/>
</dbReference>
<comment type="similarity">
    <text evidence="3">Belongs to the xanthine dehydrogenase family.</text>
</comment>
<keyword evidence="7 18" id="KW-0001">2Fe-2S</keyword>
<keyword evidence="13" id="KW-0520">NAD</keyword>
<proteinExistence type="inferred from homology"/>
<dbReference type="SMART" id="SM01008">
    <property type="entry name" value="Ald_Xan_dh_C"/>
    <property type="match status" value="1"/>
</dbReference>
<evidence type="ECO:0000256" key="15">
    <source>
        <dbReference type="ARBA" id="ARBA00034078"/>
    </source>
</evidence>
<evidence type="ECO:0000256" key="17">
    <source>
        <dbReference type="PIRSR" id="PIRSR000127-2"/>
    </source>
</evidence>
<evidence type="ECO:0000256" key="2">
    <source>
        <dbReference type="ARBA" id="ARBA00004275"/>
    </source>
</evidence>
<dbReference type="InterPro" id="IPR016166">
    <property type="entry name" value="FAD-bd_PCMH"/>
</dbReference>
<evidence type="ECO:0008006" key="23">
    <source>
        <dbReference type="Google" id="ProtNLM"/>
    </source>
</evidence>
<dbReference type="Gene3D" id="1.10.150.120">
    <property type="entry name" value="[2Fe-2S]-binding domain"/>
    <property type="match status" value="1"/>
</dbReference>
<feature type="domain" description="2Fe-2S ferredoxin-type" evidence="19">
    <location>
        <begin position="9"/>
        <end position="98"/>
    </location>
</feature>
<feature type="binding site" evidence="18">
    <location>
        <position position="55"/>
    </location>
    <ligand>
        <name>[2Fe-2S] cluster</name>
        <dbReference type="ChEBI" id="CHEBI:190135"/>
        <label>1</label>
    </ligand>
</feature>
<feature type="binding site" evidence="18">
    <location>
        <position position="120"/>
    </location>
    <ligand>
        <name>[2Fe-2S] cluster</name>
        <dbReference type="ChEBI" id="CHEBI:190135"/>
        <label>2</label>
    </ligand>
</feature>
<dbReference type="InterPro" id="IPR016208">
    <property type="entry name" value="Ald_Oxase/xanthine_DH-like"/>
</dbReference>
<dbReference type="Pfam" id="PF01799">
    <property type="entry name" value="Fer2_2"/>
    <property type="match status" value="1"/>
</dbReference>
<dbReference type="FunFam" id="3.30.365.10:FF:000001">
    <property type="entry name" value="Xanthine dehydrogenase oxidase"/>
    <property type="match status" value="1"/>
</dbReference>
<dbReference type="InterPro" id="IPR006058">
    <property type="entry name" value="2Fe2S_fd_BS"/>
</dbReference>
<evidence type="ECO:0000256" key="1">
    <source>
        <dbReference type="ARBA" id="ARBA00001974"/>
    </source>
</evidence>
<dbReference type="Pfam" id="PF00941">
    <property type="entry name" value="FAD_binding_5"/>
    <property type="match status" value="1"/>
</dbReference>
<evidence type="ECO:0000256" key="8">
    <source>
        <dbReference type="ARBA" id="ARBA00022723"/>
    </source>
</evidence>
<keyword evidence="10" id="KW-0560">Oxidoreductase</keyword>
<dbReference type="GO" id="GO:0005506">
    <property type="term" value="F:iron ion binding"/>
    <property type="evidence" value="ECO:0007669"/>
    <property type="project" value="InterPro"/>
</dbReference>
<dbReference type="Pfam" id="PF00111">
    <property type="entry name" value="Fer2"/>
    <property type="match status" value="1"/>
</dbReference>
<comment type="cofactor">
    <cofactor evidence="18">
        <name>Mo-molybdopterin</name>
        <dbReference type="ChEBI" id="CHEBI:71302"/>
    </cofactor>
    <text evidence="18">Binds 1 Mo-molybdopterin (Mo-MPT) cofactor per subunit.</text>
</comment>
<organism evidence="21 22">
    <name type="scientific">Rhynocoris fuscipes</name>
    <dbReference type="NCBI Taxonomy" id="488301"/>
    <lineage>
        <taxon>Eukaryota</taxon>
        <taxon>Metazoa</taxon>
        <taxon>Ecdysozoa</taxon>
        <taxon>Arthropoda</taxon>
        <taxon>Hexapoda</taxon>
        <taxon>Insecta</taxon>
        <taxon>Pterygota</taxon>
        <taxon>Neoptera</taxon>
        <taxon>Paraneoptera</taxon>
        <taxon>Hemiptera</taxon>
        <taxon>Heteroptera</taxon>
        <taxon>Panheteroptera</taxon>
        <taxon>Cimicomorpha</taxon>
        <taxon>Reduviidae</taxon>
        <taxon>Harpactorinae</taxon>
        <taxon>Harpactorini</taxon>
        <taxon>Rhynocoris</taxon>
    </lineage>
</organism>
<dbReference type="Gene3D" id="3.30.465.10">
    <property type="match status" value="1"/>
</dbReference>
<evidence type="ECO:0000259" key="19">
    <source>
        <dbReference type="PROSITE" id="PS51085"/>
    </source>
</evidence>
<sequence>MEKLKWDISAVTFSINGKLYEANEDNVTVTTSLNTFIRDYANLKGTKYMCKEGGCGSCIVSVQSTHPVTKKDYIFSVNSCLVPVLACHGYSIFTIESLGDRFKGYHPLQTRLAAFNGTQCGFCTPGMIMNMYSLWKNNPKLTMQQVENSFGGNICRCTGYRPILDAFKSFAVDATPKLKQICADIEDLTINSCDKENCKENCEKCPKNNQENIDNDDININDFIEIALAPKCLKLEFSKENSQWFKVQSVLEIFQVFDLILNKSYMLLAGNTAQGVYPVENPPQIIIDIKDVTELRAFNIYGEHIDLGANMTLTEVYELFMKISKENPLMFGYTQILADHIDMVAHPSVRNIGSLSGNLSIKHEHREFPSDIFLLLETITAHLEIHDPTGILHVVTLQEYLSLNMFHKVITKVIIPALSSNHYYLRTYKIMPRSQNVHALVNAGFLFRFNANNNYMVEEKPSIVFGGINKDFVHAKQTENFLIGRPLLAANTIRKATSILLSEINPDFDPTDASPAYKRLLAIGLFYRYLLSINSNNIDEKLKSGSVNLQRLLSSGQQYYDTNKSCWPITKPIQKLEALIQCSGEAEYINDMPQRPGELYGALVITDRATCDLASVDPSAALRIPGVVAFYTAKDIPMKNSFIAPDSQYLLVEYEELFCSGKVQYAGQPVGILIAVTQDLAVNAANNVKITYSNEVKPMLTIKDVLNSKQTGRIQLQQSMDPTETGRDVQYKIKGEYEIESQYHYTLELQTCLVEPIEDGLNVYSSTQHLQVVQSAIAAMLGIQENSINMQLRRVGGAYGSKVTRSAQIATATALAAFKLNRPVRSVVNLYTNMKAVGKRLAAVAFYEIGVNASGKIQYLTINMYENFGNSMNDNMLRLTLEGLLNCYDYSTWRIKVYSVLTDIPSNTWTRAPGTLEAMSTIEHIMEHIAYVTKIDPVDVRKVNLFNNYDSTIREMIQTVQSTSSYHQRKQYVQQFNVDNRWKKRGIATVPMAFNLDLQPNFYSMVSIYHYDGTVAITTGGVEIGQGINTKVAQICAYVFGISINMIKLKPNSNLISPNNYPTVASMTTDTVCYATLKACEELQRRLKPIRDKMKNPTWLQLLQQASEEAINLNASYMFDNKQKDLINYIVFGVTITEVEVDVLTGQYQILRVDILEDAGESLNPLLDIGQVEGAFTMGIGYFQSEKLAYDPNTGALLTFRTWTYWPPGAKDIPIDWRVTLRKKAPNPLSVLRSKATGEPPLCMTMTIENAVREALISARKDAGLPDDWFEFSQPCTFEKTLLTSGTDPKQFIIISTDENNEEINKNKFSK</sequence>
<dbReference type="Gene3D" id="3.30.390.50">
    <property type="entry name" value="CO dehydrogenase flavoprotein, C-terminal domain"/>
    <property type="match status" value="1"/>
</dbReference>
<accession>A0AAW1CGU1</accession>
<comment type="subunit">
    <text evidence="4">Homodimer.</text>
</comment>
<dbReference type="GO" id="GO:0051537">
    <property type="term" value="F:2 iron, 2 sulfur cluster binding"/>
    <property type="evidence" value="ECO:0007669"/>
    <property type="project" value="UniProtKB-KW"/>
</dbReference>
<dbReference type="InterPro" id="IPR046867">
    <property type="entry name" value="AldOxase/xan_DH_MoCoBD2"/>
</dbReference>
<evidence type="ECO:0000256" key="14">
    <source>
        <dbReference type="ARBA" id="ARBA00023140"/>
    </source>
</evidence>
<feature type="binding site" evidence="17">
    <location>
        <begin position="354"/>
        <end position="358"/>
    </location>
    <ligand>
        <name>FAD</name>
        <dbReference type="ChEBI" id="CHEBI:57692"/>
    </ligand>
</feature>
<dbReference type="InterPro" id="IPR036683">
    <property type="entry name" value="CO_DH_flav_C_dom_sf"/>
</dbReference>
<evidence type="ECO:0000256" key="6">
    <source>
        <dbReference type="ARBA" id="ARBA00022630"/>
    </source>
</evidence>
<feature type="active site" description="Proton acceptor" evidence="16">
    <location>
        <position position="1239"/>
    </location>
</feature>
<dbReference type="SUPFAM" id="SSF56176">
    <property type="entry name" value="FAD-binding/transporter-associated domain-like"/>
    <property type="match status" value="1"/>
</dbReference>
<feature type="domain" description="FAD-binding PCMH-type" evidence="20">
    <location>
        <begin position="237"/>
        <end position="420"/>
    </location>
</feature>
<feature type="binding site" evidence="18">
    <location>
        <position position="911"/>
    </location>
    <ligand>
        <name>Mo-molybdopterin</name>
        <dbReference type="ChEBI" id="CHEBI:71302"/>
    </ligand>
    <ligandPart>
        <name>Mo</name>
        <dbReference type="ChEBI" id="CHEBI:28685"/>
    </ligandPart>
</feature>
<keyword evidence="14" id="KW-0576">Peroxisome</keyword>
<evidence type="ECO:0000256" key="4">
    <source>
        <dbReference type="ARBA" id="ARBA00011738"/>
    </source>
</evidence>
<dbReference type="SMART" id="SM01092">
    <property type="entry name" value="CO_deh_flav_C"/>
    <property type="match status" value="1"/>
</dbReference>
<dbReference type="GO" id="GO:0071949">
    <property type="term" value="F:FAD binding"/>
    <property type="evidence" value="ECO:0007669"/>
    <property type="project" value="InterPro"/>
</dbReference>
<evidence type="ECO:0000259" key="20">
    <source>
        <dbReference type="PROSITE" id="PS51387"/>
    </source>
</evidence>
<evidence type="ECO:0000313" key="22">
    <source>
        <dbReference type="Proteomes" id="UP001461498"/>
    </source>
</evidence>
<dbReference type="SUPFAM" id="SSF47741">
    <property type="entry name" value="CO dehydrogenase ISP C-domain like"/>
    <property type="match status" value="1"/>
</dbReference>
<dbReference type="SUPFAM" id="SSF56003">
    <property type="entry name" value="Molybdenum cofactor-binding domain"/>
    <property type="match status" value="1"/>
</dbReference>
<keyword evidence="5 18" id="KW-0500">Molybdenum</keyword>
<reference evidence="21 22" key="1">
    <citation type="submission" date="2022-12" db="EMBL/GenBank/DDBJ databases">
        <title>Chromosome-level genome assembly of true bugs.</title>
        <authorList>
            <person name="Ma L."/>
            <person name="Li H."/>
        </authorList>
    </citation>
    <scope>NUCLEOTIDE SEQUENCE [LARGE SCALE GENOMIC DNA]</scope>
    <source>
        <strain evidence="21">Lab_2022b</strain>
    </source>
</reference>
<dbReference type="PIRSF" id="PIRSF000127">
    <property type="entry name" value="Xanthine_DH"/>
    <property type="match status" value="1"/>
</dbReference>
<dbReference type="Pfam" id="PF02738">
    <property type="entry name" value="MoCoBD_1"/>
    <property type="match status" value="1"/>
</dbReference>
<feature type="binding site" evidence="17">
    <location>
        <position position="429"/>
    </location>
    <ligand>
        <name>FAD</name>
        <dbReference type="ChEBI" id="CHEBI:57692"/>
    </ligand>
</feature>
<dbReference type="PROSITE" id="PS51387">
    <property type="entry name" value="FAD_PCMH"/>
    <property type="match status" value="1"/>
</dbReference>
<dbReference type="SUPFAM" id="SSF54292">
    <property type="entry name" value="2Fe-2S ferredoxin-like"/>
    <property type="match status" value="1"/>
</dbReference>
<dbReference type="InterPro" id="IPR016169">
    <property type="entry name" value="FAD-bd_PCMH_sub2"/>
</dbReference>
<dbReference type="SUPFAM" id="SSF55447">
    <property type="entry name" value="CO dehydrogenase flavoprotein C-terminal domain-like"/>
    <property type="match status" value="1"/>
</dbReference>
<feature type="binding site" evidence="18">
    <location>
        <position position="58"/>
    </location>
    <ligand>
        <name>[2Fe-2S] cluster</name>
        <dbReference type="ChEBI" id="CHEBI:190135"/>
        <label>1</label>
    </ligand>
</feature>
<keyword evidence="9 17" id="KW-0274">FAD</keyword>
<dbReference type="Pfam" id="PF03450">
    <property type="entry name" value="CO_deh_flav_C"/>
    <property type="match status" value="1"/>
</dbReference>
<dbReference type="GO" id="GO:0016491">
    <property type="term" value="F:oxidoreductase activity"/>
    <property type="evidence" value="ECO:0007669"/>
    <property type="project" value="UniProtKB-KW"/>
</dbReference>
<dbReference type="PROSITE" id="PS51085">
    <property type="entry name" value="2FE2S_FER_2"/>
    <property type="match status" value="1"/>
</dbReference>
<dbReference type="Proteomes" id="UP001461498">
    <property type="component" value="Unassembled WGS sequence"/>
</dbReference>
<keyword evidence="12 18" id="KW-0411">Iron-sulfur</keyword>
<dbReference type="InterPro" id="IPR037165">
    <property type="entry name" value="AldOxase/xan_DH_Mopterin-bd_sf"/>
</dbReference>
<evidence type="ECO:0000256" key="3">
    <source>
        <dbReference type="ARBA" id="ARBA00006849"/>
    </source>
</evidence>
<dbReference type="InterPro" id="IPR005107">
    <property type="entry name" value="CO_DH_flav_C"/>
</dbReference>
<feature type="binding site" evidence="18">
    <location>
        <position position="80"/>
    </location>
    <ligand>
        <name>[2Fe-2S] cluster</name>
        <dbReference type="ChEBI" id="CHEBI:190135"/>
        <label>1</label>
    </ligand>
</feature>
<dbReference type="Gene3D" id="3.90.1170.50">
    <property type="entry name" value="Aldehyde oxidase/xanthine dehydrogenase, a/b hammerhead"/>
    <property type="match status" value="1"/>
</dbReference>
<feature type="binding site" evidence="18">
    <location>
        <position position="768"/>
    </location>
    <ligand>
        <name>Mo-molybdopterin</name>
        <dbReference type="ChEBI" id="CHEBI:71302"/>
    </ligand>
    <ligandPart>
        <name>Mo</name>
        <dbReference type="ChEBI" id="CHEBI:28685"/>
    </ligandPart>
</feature>
<evidence type="ECO:0000256" key="18">
    <source>
        <dbReference type="PIRSR" id="PIRSR000127-3"/>
    </source>
</evidence>
<dbReference type="InterPro" id="IPR001041">
    <property type="entry name" value="2Fe-2S_ferredoxin-type"/>
</dbReference>
<dbReference type="Pfam" id="PF01315">
    <property type="entry name" value="Ald_Xan_dh_C"/>
    <property type="match status" value="1"/>
</dbReference>
<evidence type="ECO:0000256" key="5">
    <source>
        <dbReference type="ARBA" id="ARBA00022505"/>
    </source>
</evidence>
<evidence type="ECO:0000256" key="9">
    <source>
        <dbReference type="ARBA" id="ARBA00022827"/>
    </source>
</evidence>
<evidence type="ECO:0000256" key="11">
    <source>
        <dbReference type="ARBA" id="ARBA00023004"/>
    </source>
</evidence>
<dbReference type="CDD" id="cd00207">
    <property type="entry name" value="fer2"/>
    <property type="match status" value="1"/>
</dbReference>
<dbReference type="FunFam" id="3.10.20.30:FF:000012">
    <property type="entry name" value="Xanthine dehydrogenase/oxidase"/>
    <property type="match status" value="1"/>
</dbReference>
<name>A0AAW1CGU1_9HEMI</name>
<dbReference type="InterPro" id="IPR036010">
    <property type="entry name" value="2Fe-2S_ferredoxin-like_sf"/>
</dbReference>
<dbReference type="FunFam" id="3.30.365.10:FF:000008">
    <property type="entry name" value="Aldehyde oxidase1"/>
    <property type="match status" value="1"/>
</dbReference>
<dbReference type="InterPro" id="IPR036856">
    <property type="entry name" value="Ald_Oxase/Xan_DH_a/b_sf"/>
</dbReference>
<dbReference type="EMBL" id="JAPXFL010000079">
    <property type="protein sequence ID" value="KAK9496480.1"/>
    <property type="molecule type" value="Genomic_DNA"/>
</dbReference>
<evidence type="ECO:0000313" key="21">
    <source>
        <dbReference type="EMBL" id="KAK9496480.1"/>
    </source>
</evidence>
<comment type="cofactor">
    <cofactor evidence="18">
        <name>[2Fe-2S] cluster</name>
        <dbReference type="ChEBI" id="CHEBI:190135"/>
    </cofactor>
    <text evidence="18">Binds 2 [2Fe-2S] clusters.</text>
</comment>
<feature type="binding site" evidence="18">
    <location>
        <position position="157"/>
    </location>
    <ligand>
        <name>[2Fe-2S] cluster</name>
        <dbReference type="ChEBI" id="CHEBI:190135"/>
        <label>2</label>
    </ligand>
</feature>
<dbReference type="InterPro" id="IPR002346">
    <property type="entry name" value="Mopterin_DH_FAD-bd"/>
</dbReference>
<feature type="binding site" evidence="18">
    <location>
        <position position="155"/>
    </location>
    <ligand>
        <name>[2Fe-2S] cluster</name>
        <dbReference type="ChEBI" id="CHEBI:190135"/>
        <label>2</label>
    </ligand>
</feature>
<evidence type="ECO:0000256" key="12">
    <source>
        <dbReference type="ARBA" id="ARBA00023014"/>
    </source>
</evidence>
<evidence type="ECO:0000256" key="7">
    <source>
        <dbReference type="ARBA" id="ARBA00022714"/>
    </source>
</evidence>
<evidence type="ECO:0000256" key="10">
    <source>
        <dbReference type="ARBA" id="ARBA00023002"/>
    </source>
</evidence>
<dbReference type="InterPro" id="IPR036884">
    <property type="entry name" value="2Fe-2S-bd_dom_sf"/>
</dbReference>
<gene>
    <name evidence="21" type="ORF">O3M35_013242</name>
</gene>
<dbReference type="Gene3D" id="3.30.365.10">
    <property type="entry name" value="Aldehyde oxidase/xanthine dehydrogenase, molybdopterin binding domain"/>
    <property type="match status" value="4"/>
</dbReference>
<keyword evidence="11 18" id="KW-0408">Iron</keyword>
<comment type="cofactor">
    <cofactor evidence="15">
        <name>[2Fe-2S] cluster</name>
        <dbReference type="ChEBI" id="CHEBI:190135"/>
    </cofactor>
</comment>
<dbReference type="InterPro" id="IPR012675">
    <property type="entry name" value="Beta-grasp_dom_sf"/>
</dbReference>
<keyword evidence="6" id="KW-0285">Flavoprotein</keyword>
<dbReference type="Pfam" id="PF20256">
    <property type="entry name" value="MoCoBD_2"/>
    <property type="match status" value="1"/>
</dbReference>
<feature type="binding site" evidence="18">
    <location>
        <position position="1065"/>
    </location>
    <ligand>
        <name>Mo-molybdopterin</name>
        <dbReference type="ChEBI" id="CHEBI:71302"/>
    </ligand>
    <ligandPart>
        <name>Mo</name>
        <dbReference type="ChEBI" id="CHEBI:28685"/>
    </ligandPart>
</feature>
<evidence type="ECO:0000256" key="16">
    <source>
        <dbReference type="PIRSR" id="PIRSR000127-1"/>
    </source>
</evidence>
<comment type="caution">
    <text evidence="21">The sequence shown here is derived from an EMBL/GenBank/DDBJ whole genome shotgun (WGS) entry which is preliminary data.</text>
</comment>
<dbReference type="InterPro" id="IPR036318">
    <property type="entry name" value="FAD-bd_PCMH-like_sf"/>
</dbReference>
<dbReference type="Gene3D" id="3.10.20.30">
    <property type="match status" value="1"/>
</dbReference>
<comment type="cofactor">
    <cofactor evidence="1 17">
        <name>FAD</name>
        <dbReference type="ChEBI" id="CHEBI:57692"/>
    </cofactor>
</comment>